<evidence type="ECO:0000256" key="3">
    <source>
        <dbReference type="ARBA" id="ARBA00022989"/>
    </source>
</evidence>
<dbReference type="GO" id="GO:0005783">
    <property type="term" value="C:endoplasmic reticulum"/>
    <property type="evidence" value="ECO:0007669"/>
    <property type="project" value="TreeGrafter"/>
</dbReference>
<keyword evidence="3 5" id="KW-1133">Transmembrane helix</keyword>
<sequence length="315" mass="36888">MMSIIENEVEREIILTYKSIFLIGAFLVFLYFEFLAYWVLPLTWLKQPNCQPPYCKKLLLVADPQIVGREWKNQPFIDWIAIFDSDRYIRRTFLKAFNYVQPDIVVFLGDLMDQGWIAPTSEYTVFVDRLKNIFKFPQQQNATKVVLSPGDNDIGGIDEILIPSHVHRFERTFNQTDDSILIESIEFCIANLMTAKLQQSKFIDADIIRIALSHVPLIPKQNYFLNEVIKKIKPHLILSGHLHKSYHYLTYENNLWRSEKNNIFPTDSQINYYKFRDGLIHEIIVPTCSYRMGVNNMGYGAAYIEEWEDLIGRGA</sequence>
<dbReference type="Gene3D" id="3.60.21.10">
    <property type="match status" value="1"/>
</dbReference>
<evidence type="ECO:0000256" key="2">
    <source>
        <dbReference type="ARBA" id="ARBA00022692"/>
    </source>
</evidence>
<comment type="subcellular location">
    <subcellularLocation>
        <location evidence="1">Membrane</location>
        <topology evidence="1">Multi-pass membrane protein</topology>
    </subcellularLocation>
</comment>
<dbReference type="Proteomes" id="UP001372834">
    <property type="component" value="Unassembled WGS sequence"/>
</dbReference>
<dbReference type="InterPro" id="IPR029052">
    <property type="entry name" value="Metallo-depent_PP-like"/>
</dbReference>
<dbReference type="InterPro" id="IPR033308">
    <property type="entry name" value="PGAP5/Cdc1/Ted1"/>
</dbReference>
<evidence type="ECO:0000256" key="5">
    <source>
        <dbReference type="SAM" id="Phobius"/>
    </source>
</evidence>
<reference evidence="7 8" key="1">
    <citation type="submission" date="2023-10" db="EMBL/GenBank/DDBJ databases">
        <title>Genomes of two closely related lineages of the louse Polyplax serrata with different host specificities.</title>
        <authorList>
            <person name="Martinu J."/>
            <person name="Tarabai H."/>
            <person name="Stefka J."/>
            <person name="Hypsa V."/>
        </authorList>
    </citation>
    <scope>NUCLEOTIDE SEQUENCE [LARGE SCALE GENOMIC DNA]</scope>
    <source>
        <strain evidence="7">HR10_N</strain>
    </source>
</reference>
<evidence type="ECO:0000259" key="6">
    <source>
        <dbReference type="Pfam" id="PF00149"/>
    </source>
</evidence>
<dbReference type="GO" id="GO:0006506">
    <property type="term" value="P:GPI anchor biosynthetic process"/>
    <property type="evidence" value="ECO:0007669"/>
    <property type="project" value="InterPro"/>
</dbReference>
<keyword evidence="2 5" id="KW-0812">Transmembrane</keyword>
<organism evidence="7 8">
    <name type="scientific">Polyplax serrata</name>
    <name type="common">Common mouse louse</name>
    <dbReference type="NCBI Taxonomy" id="468196"/>
    <lineage>
        <taxon>Eukaryota</taxon>
        <taxon>Metazoa</taxon>
        <taxon>Ecdysozoa</taxon>
        <taxon>Arthropoda</taxon>
        <taxon>Hexapoda</taxon>
        <taxon>Insecta</taxon>
        <taxon>Pterygota</taxon>
        <taxon>Neoptera</taxon>
        <taxon>Paraneoptera</taxon>
        <taxon>Psocodea</taxon>
        <taxon>Troctomorpha</taxon>
        <taxon>Phthiraptera</taxon>
        <taxon>Anoplura</taxon>
        <taxon>Polyplacidae</taxon>
        <taxon>Polyplax</taxon>
    </lineage>
</organism>
<dbReference type="AlphaFoldDB" id="A0AAN8SDD9"/>
<dbReference type="GO" id="GO:0016020">
    <property type="term" value="C:membrane"/>
    <property type="evidence" value="ECO:0007669"/>
    <property type="project" value="UniProtKB-SubCell"/>
</dbReference>
<name>A0AAN8SDD9_POLSC</name>
<gene>
    <name evidence="7" type="ORF">RUM43_001159</name>
</gene>
<proteinExistence type="predicted"/>
<dbReference type="InterPro" id="IPR004843">
    <property type="entry name" value="Calcineurin-like_PHP"/>
</dbReference>
<evidence type="ECO:0000313" key="8">
    <source>
        <dbReference type="Proteomes" id="UP001372834"/>
    </source>
</evidence>
<dbReference type="PANTHER" id="PTHR13315:SF4">
    <property type="entry name" value="METALLOPHOSPHOESTERASE, ISOFORM E"/>
    <property type="match status" value="1"/>
</dbReference>
<keyword evidence="4 5" id="KW-0472">Membrane</keyword>
<dbReference type="PANTHER" id="PTHR13315">
    <property type="entry name" value="METALLO PHOSPHOESTERASE RELATED"/>
    <property type="match status" value="1"/>
</dbReference>
<dbReference type="SUPFAM" id="SSF56300">
    <property type="entry name" value="Metallo-dependent phosphatases"/>
    <property type="match status" value="1"/>
</dbReference>
<dbReference type="Pfam" id="PF00149">
    <property type="entry name" value="Metallophos"/>
    <property type="match status" value="1"/>
</dbReference>
<comment type="caution">
    <text evidence="7">The sequence shown here is derived from an EMBL/GenBank/DDBJ whole genome shotgun (WGS) entry which is preliminary data.</text>
</comment>
<dbReference type="GO" id="GO:0016787">
    <property type="term" value="F:hydrolase activity"/>
    <property type="evidence" value="ECO:0007669"/>
    <property type="project" value="InterPro"/>
</dbReference>
<evidence type="ECO:0000256" key="1">
    <source>
        <dbReference type="ARBA" id="ARBA00004141"/>
    </source>
</evidence>
<evidence type="ECO:0000256" key="4">
    <source>
        <dbReference type="ARBA" id="ARBA00023136"/>
    </source>
</evidence>
<protein>
    <recommendedName>
        <fullName evidence="6">Calcineurin-like phosphoesterase domain-containing protein</fullName>
    </recommendedName>
</protein>
<evidence type="ECO:0000313" key="7">
    <source>
        <dbReference type="EMBL" id="KAK6644883.1"/>
    </source>
</evidence>
<accession>A0AAN8SDD9</accession>
<feature type="transmembrane region" description="Helical" evidence="5">
    <location>
        <begin position="20"/>
        <end position="40"/>
    </location>
</feature>
<feature type="domain" description="Calcineurin-like phosphoesterase" evidence="6">
    <location>
        <begin position="90"/>
        <end position="244"/>
    </location>
</feature>
<dbReference type="EMBL" id="JAWJWE010000001">
    <property type="protein sequence ID" value="KAK6644883.1"/>
    <property type="molecule type" value="Genomic_DNA"/>
</dbReference>